<feature type="active site" description="Charge relay system" evidence="3">
    <location>
        <position position="220"/>
    </location>
</feature>
<evidence type="ECO:0000256" key="4">
    <source>
        <dbReference type="SAM" id="Phobius"/>
    </source>
</evidence>
<feature type="transmembrane region" description="Helical" evidence="4">
    <location>
        <begin position="6"/>
        <end position="24"/>
    </location>
</feature>
<accession>A0AAN5I014</accession>
<sequence length="583" mass="64491">SHADCNCLTWTISILALAVVYTVIQYRKSSKIKAHYAARTKVALRERDQSIEWARKETMLVSEDERKKIEAMDFRQLRDALQAGDVTAESVLQVYCGLAVKSHEKTNCITKIIKEALSDARELDQKAKDHSYKKPPLFGIPLSVKEQIELAGHRNTWGLAKQIDNIPKEDSYQVMKLREEGMIPFCQTNIPVTCMTYTCNNSIYGTSTNPHNSRRTCGGSSGGEGALLGSGGSICGLGSDLGGSVRIPAAYCGCCAFKPSPTRCSTAQIPFAIPMRPIITLTEGPMAQDSYAIVEMMRAMWSDTYISNKDPLTVPIDFREELFKEGKKFRIGYYDTDGYIDPLPGNRRVVREAVDLLKSKGHDLVPFSLGDIAAESCRGVFAIALADGGAKVLDRLKNEPLARMMMPLKLVLYVPMIFGKVAGWIMKLYGDSPTADFFMCPSKNASDVQAGIDKIYDCRKNLCQKMKENDIDLLLCPTTLSPAPPHSLPTTTPMTAMHSTMIWNAMDFPAGVVTTGSWTEKDETELESYPAHGILERALKKRCKNSVGLPLSVQIVAPSFRDELVLRVMVDLHEAMKERGDAV</sequence>
<dbReference type="EMBL" id="BTRK01000004">
    <property type="protein sequence ID" value="GMR46845.1"/>
    <property type="molecule type" value="Genomic_DNA"/>
</dbReference>
<proteinExistence type="inferred from homology"/>
<organism evidence="6 7">
    <name type="scientific">Pristionchus mayeri</name>
    <dbReference type="NCBI Taxonomy" id="1317129"/>
    <lineage>
        <taxon>Eukaryota</taxon>
        <taxon>Metazoa</taxon>
        <taxon>Ecdysozoa</taxon>
        <taxon>Nematoda</taxon>
        <taxon>Chromadorea</taxon>
        <taxon>Rhabditida</taxon>
        <taxon>Rhabditina</taxon>
        <taxon>Diplogasteromorpha</taxon>
        <taxon>Diplogasteroidea</taxon>
        <taxon>Neodiplogasteridae</taxon>
        <taxon>Pristionchus</taxon>
    </lineage>
</organism>
<dbReference type="Proteomes" id="UP001328107">
    <property type="component" value="Unassembled WGS sequence"/>
</dbReference>
<feature type="non-terminal residue" evidence="6">
    <location>
        <position position="1"/>
    </location>
</feature>
<dbReference type="Pfam" id="PF01425">
    <property type="entry name" value="Amidase"/>
    <property type="match status" value="1"/>
</dbReference>
<dbReference type="PANTHER" id="PTHR45847">
    <property type="entry name" value="FATTY ACID AMIDE HYDROLASE"/>
    <property type="match status" value="1"/>
</dbReference>
<dbReference type="GO" id="GO:0017064">
    <property type="term" value="F:fatty acid amide hydrolase activity"/>
    <property type="evidence" value="ECO:0007669"/>
    <property type="project" value="TreeGrafter"/>
</dbReference>
<feature type="domain" description="Amidase" evidence="5">
    <location>
        <begin position="91"/>
        <end position="566"/>
    </location>
</feature>
<dbReference type="InterPro" id="IPR036928">
    <property type="entry name" value="AS_sf"/>
</dbReference>
<keyword evidence="2" id="KW-0378">Hydrolase</keyword>
<keyword evidence="4" id="KW-0812">Transmembrane</keyword>
<dbReference type="InterPro" id="IPR052096">
    <property type="entry name" value="Endocannabinoid_amidase"/>
</dbReference>
<keyword evidence="4" id="KW-1133">Transmembrane helix</keyword>
<dbReference type="GO" id="GO:0009062">
    <property type="term" value="P:fatty acid catabolic process"/>
    <property type="evidence" value="ECO:0007669"/>
    <property type="project" value="TreeGrafter"/>
</dbReference>
<dbReference type="SUPFAM" id="SSF75304">
    <property type="entry name" value="Amidase signature (AS) enzymes"/>
    <property type="match status" value="1"/>
</dbReference>
<dbReference type="InterPro" id="IPR023631">
    <property type="entry name" value="Amidase_dom"/>
</dbReference>
<feature type="active site" description="Charge relay system" evidence="3">
    <location>
        <position position="145"/>
    </location>
</feature>
<dbReference type="PROSITE" id="PS00571">
    <property type="entry name" value="AMIDASES"/>
    <property type="match status" value="1"/>
</dbReference>
<evidence type="ECO:0000256" key="1">
    <source>
        <dbReference type="ARBA" id="ARBA00009199"/>
    </source>
</evidence>
<comment type="caution">
    <text evidence="6">The sequence shown here is derived from an EMBL/GenBank/DDBJ whole genome shotgun (WGS) entry which is preliminary data.</text>
</comment>
<evidence type="ECO:0000259" key="5">
    <source>
        <dbReference type="Pfam" id="PF01425"/>
    </source>
</evidence>
<protein>
    <recommendedName>
        <fullName evidence="5">Amidase domain-containing protein</fullName>
    </recommendedName>
</protein>
<dbReference type="PANTHER" id="PTHR45847:SF10">
    <property type="entry name" value="FATTY ACID AMIDE HYDROLASE 1"/>
    <property type="match status" value="1"/>
</dbReference>
<evidence type="ECO:0000313" key="7">
    <source>
        <dbReference type="Proteomes" id="UP001328107"/>
    </source>
</evidence>
<evidence type="ECO:0000256" key="3">
    <source>
        <dbReference type="PIRSR" id="PIRSR001221-1"/>
    </source>
</evidence>
<dbReference type="PIRSF" id="PIRSF001221">
    <property type="entry name" value="Amidase_fungi"/>
    <property type="match status" value="1"/>
</dbReference>
<dbReference type="AlphaFoldDB" id="A0AAN5I014"/>
<gene>
    <name evidence="6" type="ORF">PMAYCL1PPCAC_17040</name>
</gene>
<evidence type="ECO:0000313" key="6">
    <source>
        <dbReference type="EMBL" id="GMR46845.1"/>
    </source>
</evidence>
<reference evidence="7" key="1">
    <citation type="submission" date="2022-10" db="EMBL/GenBank/DDBJ databases">
        <title>Genome assembly of Pristionchus species.</title>
        <authorList>
            <person name="Yoshida K."/>
            <person name="Sommer R.J."/>
        </authorList>
    </citation>
    <scope>NUCLEOTIDE SEQUENCE [LARGE SCALE GENOMIC DNA]</scope>
    <source>
        <strain evidence="7">RS5460</strain>
    </source>
</reference>
<feature type="active site" description="Acyl-ester intermediate" evidence="3">
    <location>
        <position position="244"/>
    </location>
</feature>
<comment type="similarity">
    <text evidence="1">Belongs to the amidase family.</text>
</comment>
<dbReference type="Gene3D" id="3.90.1300.10">
    <property type="entry name" value="Amidase signature (AS) domain"/>
    <property type="match status" value="1"/>
</dbReference>
<keyword evidence="7" id="KW-1185">Reference proteome</keyword>
<dbReference type="InterPro" id="IPR020556">
    <property type="entry name" value="Amidase_CS"/>
</dbReference>
<dbReference type="GO" id="GO:0004040">
    <property type="term" value="F:amidase activity"/>
    <property type="evidence" value="ECO:0007669"/>
    <property type="project" value="TreeGrafter"/>
</dbReference>
<evidence type="ECO:0000256" key="2">
    <source>
        <dbReference type="ARBA" id="ARBA00022801"/>
    </source>
</evidence>
<name>A0AAN5I014_9BILA</name>
<keyword evidence="4" id="KW-0472">Membrane</keyword>
<dbReference type="FunFam" id="3.90.1300.10:FF:000029">
    <property type="entry name" value="Uncharacterized protein"/>
    <property type="match status" value="1"/>
</dbReference>